<accession>A0AA39Y4M7</accession>
<dbReference type="InterPro" id="IPR037398">
    <property type="entry name" value="Glyco_hydro_64_fam"/>
</dbReference>
<dbReference type="Gene3D" id="3.30.920.50">
    <property type="entry name" value="Beta-1,3-glucanase, C-terminal domain"/>
    <property type="match status" value="1"/>
</dbReference>
<dbReference type="PROSITE" id="PS52006">
    <property type="entry name" value="GH64"/>
    <property type="match status" value="1"/>
</dbReference>
<dbReference type="InterPro" id="IPR037176">
    <property type="entry name" value="Osmotin/thaumatin-like_sf"/>
</dbReference>
<evidence type="ECO:0000259" key="2">
    <source>
        <dbReference type="PROSITE" id="PS52006"/>
    </source>
</evidence>
<keyword evidence="1" id="KW-0812">Transmembrane</keyword>
<feature type="domain" description="GH64" evidence="2">
    <location>
        <begin position="34"/>
        <end position="388"/>
    </location>
</feature>
<reference evidence="3" key="1">
    <citation type="submission" date="2023-06" db="EMBL/GenBank/DDBJ databases">
        <title>Genome-scale phylogeny and comparative genomics of the fungal order Sordariales.</title>
        <authorList>
            <consortium name="Lawrence Berkeley National Laboratory"/>
            <person name="Hensen N."/>
            <person name="Bonometti L."/>
            <person name="Westerberg I."/>
            <person name="Brannstrom I.O."/>
            <person name="Guillou S."/>
            <person name="Cros-Aarteil S."/>
            <person name="Calhoun S."/>
            <person name="Haridas S."/>
            <person name="Kuo A."/>
            <person name="Mondo S."/>
            <person name="Pangilinan J."/>
            <person name="Riley R."/>
            <person name="Labutti K."/>
            <person name="Andreopoulos B."/>
            <person name="Lipzen A."/>
            <person name="Chen C."/>
            <person name="Yanf M."/>
            <person name="Daum C."/>
            <person name="Ng V."/>
            <person name="Clum A."/>
            <person name="Steindorff A."/>
            <person name="Ohm R."/>
            <person name="Martin F."/>
            <person name="Silar P."/>
            <person name="Natvig D."/>
            <person name="Lalanne C."/>
            <person name="Gautier V."/>
            <person name="Ament-Velasquez S.L."/>
            <person name="Kruys A."/>
            <person name="Hutchinson M.I."/>
            <person name="Powell A.J."/>
            <person name="Barry K."/>
            <person name="Miller A.N."/>
            <person name="Grigoriev I.V."/>
            <person name="Debuchy R."/>
            <person name="Gladieux P."/>
            <person name="Thoren M.H."/>
            <person name="Johannesson H."/>
        </authorList>
    </citation>
    <scope>NUCLEOTIDE SEQUENCE</scope>
    <source>
        <strain evidence="3">SMH2532-1</strain>
    </source>
</reference>
<proteinExistence type="predicted"/>
<gene>
    <name evidence="3" type="ORF">B0T16DRAFT_493019</name>
</gene>
<dbReference type="InterPro" id="IPR032477">
    <property type="entry name" value="Glyco_hydro_64"/>
</dbReference>
<dbReference type="AlphaFoldDB" id="A0AA39Y4M7"/>
<dbReference type="PANTHER" id="PTHR38165">
    <property type="match status" value="1"/>
</dbReference>
<evidence type="ECO:0000256" key="1">
    <source>
        <dbReference type="SAM" id="Phobius"/>
    </source>
</evidence>
<keyword evidence="1" id="KW-0472">Membrane</keyword>
<evidence type="ECO:0000313" key="4">
    <source>
        <dbReference type="Proteomes" id="UP001174936"/>
    </source>
</evidence>
<organism evidence="3 4">
    <name type="scientific">Cercophora newfieldiana</name>
    <dbReference type="NCBI Taxonomy" id="92897"/>
    <lineage>
        <taxon>Eukaryota</taxon>
        <taxon>Fungi</taxon>
        <taxon>Dikarya</taxon>
        <taxon>Ascomycota</taxon>
        <taxon>Pezizomycotina</taxon>
        <taxon>Sordariomycetes</taxon>
        <taxon>Sordariomycetidae</taxon>
        <taxon>Sordariales</taxon>
        <taxon>Lasiosphaeriaceae</taxon>
        <taxon>Cercophora</taxon>
    </lineage>
</organism>
<sequence length="496" mass="53041">MSTLEEVLRLQKTESILRAPAGDAVHAEVTSSTNPTLQISLQNNTGSHNVWAYITGLDINRGNAVLVLRSDGVTPYYPVSPSSTLSSLAVDCHIRLGAPGTTRVVTIPQMAGGRIWFCVDNQLTFYVNPGPALVEPSVMNPSDANYNLNWSFAEFTYNTFQLFANISYVDFISLPISLALTSTNPSAPPQRVLGHPASALATIAAALRAQTALDASDWAKLIIPSPSGGSISRILSPNSAIKLYQSSTPQLFQNYFTPYVSAVWDRYASTPLTINTQSQWGLLAGTVSPPTGKLTFPGVGAFAQPSAADIFSCDSGPFARYETNGEVMGNITARLAAAFNRNDVSPSDEENVAGTVSDGSPALFIVSVGGPAVMYQGNEKEGMVSASWKEKESDIEKHGSDLVVPRLERRPEMLVPTAAAAARRRVQEWAERAVDLGGPAVERGLRPVMMWLVFCVGGFVAVSRILLASRVVNAVLLLLAGYMMVMSSFGEEGGSE</sequence>
<name>A0AA39Y4M7_9PEZI</name>
<dbReference type="EMBL" id="JAULSV010000004">
    <property type="protein sequence ID" value="KAK0645959.1"/>
    <property type="molecule type" value="Genomic_DNA"/>
</dbReference>
<feature type="transmembrane region" description="Helical" evidence="1">
    <location>
        <begin position="474"/>
        <end position="490"/>
    </location>
</feature>
<dbReference type="Gene3D" id="2.60.110.10">
    <property type="entry name" value="Thaumatin"/>
    <property type="match status" value="1"/>
</dbReference>
<keyword evidence="4" id="KW-1185">Reference proteome</keyword>
<dbReference type="PANTHER" id="PTHR38165:SF1">
    <property type="entry name" value="GLUCANASE B"/>
    <property type="match status" value="1"/>
</dbReference>
<dbReference type="Proteomes" id="UP001174936">
    <property type="component" value="Unassembled WGS sequence"/>
</dbReference>
<comment type="caution">
    <text evidence="3">The sequence shown here is derived from an EMBL/GenBank/DDBJ whole genome shotgun (WGS) entry which is preliminary data.</text>
</comment>
<dbReference type="Pfam" id="PF16483">
    <property type="entry name" value="Glyco_hydro_64"/>
    <property type="match status" value="1"/>
</dbReference>
<protein>
    <recommendedName>
        <fullName evidence="2">GH64 domain-containing protein</fullName>
    </recommendedName>
</protein>
<evidence type="ECO:0000313" key="3">
    <source>
        <dbReference type="EMBL" id="KAK0645959.1"/>
    </source>
</evidence>
<keyword evidence="1" id="KW-1133">Transmembrane helix</keyword>
<dbReference type="InterPro" id="IPR042517">
    <property type="entry name" value="Glyco_hydro_64_N_2"/>
</dbReference>
<feature type="transmembrane region" description="Helical" evidence="1">
    <location>
        <begin position="448"/>
        <end position="467"/>
    </location>
</feature>